<keyword evidence="5" id="KW-0677">Repeat</keyword>
<evidence type="ECO:0000256" key="7">
    <source>
        <dbReference type="ARBA" id="ARBA00023136"/>
    </source>
</evidence>
<sequence length="246" mass="28428">MTSLEFPCFLRNMTSLEYLDLSQNSYNSSSDFNPRFLLPNNVVHVDLSSNKLYHDTDWISDLLSDKCSLRSLQLNDNQLYGDISRVIQNLTRCWIDKLENLNLRVFFYDSEWRSMVLNQVMKGVQMEYTTDSKYVVDLDLSSNYFVGEIPLELTRSSVLVGLNLSRNHLRGKIPTKIGDLRLLESLDLSNNNLVEEIPESVSNLMFLNYLNLSNNNLSGRIPTGRQLQVLNDPSIYFRNLNCVDLH</sequence>
<evidence type="ECO:0000313" key="9">
    <source>
        <dbReference type="EMBL" id="EYU37747.1"/>
    </source>
</evidence>
<evidence type="ECO:0000256" key="3">
    <source>
        <dbReference type="ARBA" id="ARBA00022692"/>
    </source>
</evidence>
<organism evidence="9 10">
    <name type="scientific">Erythranthe guttata</name>
    <name type="common">Yellow monkey flower</name>
    <name type="synonym">Mimulus guttatus</name>
    <dbReference type="NCBI Taxonomy" id="4155"/>
    <lineage>
        <taxon>Eukaryota</taxon>
        <taxon>Viridiplantae</taxon>
        <taxon>Streptophyta</taxon>
        <taxon>Embryophyta</taxon>
        <taxon>Tracheophyta</taxon>
        <taxon>Spermatophyta</taxon>
        <taxon>Magnoliopsida</taxon>
        <taxon>eudicotyledons</taxon>
        <taxon>Gunneridae</taxon>
        <taxon>Pentapetalae</taxon>
        <taxon>asterids</taxon>
        <taxon>lamiids</taxon>
        <taxon>Lamiales</taxon>
        <taxon>Phrymaceae</taxon>
        <taxon>Erythranthe</taxon>
    </lineage>
</organism>
<keyword evidence="4" id="KW-0732">Signal</keyword>
<dbReference type="FunFam" id="3.80.10.10:FF:000041">
    <property type="entry name" value="LRR receptor-like serine/threonine-protein kinase ERECTA"/>
    <property type="match status" value="1"/>
</dbReference>
<reference evidence="9 10" key="1">
    <citation type="journal article" date="2013" name="Proc. Natl. Acad. Sci. U.S.A.">
        <title>Fine-scale variation in meiotic recombination in Mimulus inferred from population shotgun sequencing.</title>
        <authorList>
            <person name="Hellsten U."/>
            <person name="Wright K.M."/>
            <person name="Jenkins J."/>
            <person name="Shu S."/>
            <person name="Yuan Y."/>
            <person name="Wessler S.R."/>
            <person name="Schmutz J."/>
            <person name="Willis J.H."/>
            <person name="Rokhsar D.S."/>
        </authorList>
    </citation>
    <scope>NUCLEOTIDE SEQUENCE [LARGE SCALE GENOMIC DNA]</scope>
    <source>
        <strain evidence="10">cv. DUN x IM62</strain>
    </source>
</reference>
<dbReference type="SUPFAM" id="SSF52047">
    <property type="entry name" value="RNI-like"/>
    <property type="match status" value="1"/>
</dbReference>
<keyword evidence="7" id="KW-0472">Membrane</keyword>
<evidence type="ECO:0000256" key="5">
    <source>
        <dbReference type="ARBA" id="ARBA00022737"/>
    </source>
</evidence>
<evidence type="ECO:0000256" key="8">
    <source>
        <dbReference type="ARBA" id="ARBA00023180"/>
    </source>
</evidence>
<evidence type="ECO:0000313" key="10">
    <source>
        <dbReference type="Proteomes" id="UP000030748"/>
    </source>
</evidence>
<dbReference type="eggNOG" id="KOG0619">
    <property type="taxonomic scope" value="Eukaryota"/>
</dbReference>
<dbReference type="PhylomeDB" id="A0A022RBN8"/>
<dbReference type="PANTHER" id="PTHR48063">
    <property type="entry name" value="LRR RECEPTOR-LIKE KINASE"/>
    <property type="match status" value="1"/>
</dbReference>
<evidence type="ECO:0000256" key="2">
    <source>
        <dbReference type="ARBA" id="ARBA00022614"/>
    </source>
</evidence>
<dbReference type="Proteomes" id="UP000030748">
    <property type="component" value="Unassembled WGS sequence"/>
</dbReference>
<dbReference type="InterPro" id="IPR032675">
    <property type="entry name" value="LRR_dom_sf"/>
</dbReference>
<dbReference type="STRING" id="4155.A0A022RBN8"/>
<keyword evidence="3" id="KW-0812">Transmembrane</keyword>
<comment type="subcellular location">
    <subcellularLocation>
        <location evidence="1">Membrane</location>
        <topology evidence="1">Single-pass type I membrane protein</topology>
    </subcellularLocation>
</comment>
<keyword evidence="6" id="KW-1133">Transmembrane helix</keyword>
<accession>A0A022RBN8</accession>
<keyword evidence="8" id="KW-0325">Glycoprotein</keyword>
<keyword evidence="2" id="KW-0433">Leucine-rich repeat</keyword>
<dbReference type="GO" id="GO:0016020">
    <property type="term" value="C:membrane"/>
    <property type="evidence" value="ECO:0007669"/>
    <property type="project" value="UniProtKB-SubCell"/>
</dbReference>
<name>A0A022RBN8_ERYGU</name>
<evidence type="ECO:0000256" key="4">
    <source>
        <dbReference type="ARBA" id="ARBA00022729"/>
    </source>
</evidence>
<dbReference type="InterPro" id="IPR046956">
    <property type="entry name" value="RLP23-like"/>
</dbReference>
<dbReference type="EMBL" id="KI630513">
    <property type="protein sequence ID" value="EYU37747.1"/>
    <property type="molecule type" value="Genomic_DNA"/>
</dbReference>
<dbReference type="Pfam" id="PF00560">
    <property type="entry name" value="LRR_1"/>
    <property type="match status" value="3"/>
</dbReference>
<dbReference type="Gene3D" id="3.80.10.10">
    <property type="entry name" value="Ribonuclease Inhibitor"/>
    <property type="match status" value="1"/>
</dbReference>
<dbReference type="PANTHER" id="PTHR48063:SF112">
    <property type="entry name" value="RECEPTOR LIKE PROTEIN 30-LIKE"/>
    <property type="match status" value="1"/>
</dbReference>
<dbReference type="InterPro" id="IPR001611">
    <property type="entry name" value="Leu-rich_rpt"/>
</dbReference>
<dbReference type="PRINTS" id="PR00019">
    <property type="entry name" value="LEURICHRPT"/>
</dbReference>
<evidence type="ECO:0000256" key="6">
    <source>
        <dbReference type="ARBA" id="ARBA00022989"/>
    </source>
</evidence>
<proteinExistence type="predicted"/>
<protein>
    <submittedName>
        <fullName evidence="9">Uncharacterized protein</fullName>
    </submittedName>
</protein>
<dbReference type="AlphaFoldDB" id="A0A022RBN8"/>
<evidence type="ECO:0000256" key="1">
    <source>
        <dbReference type="ARBA" id="ARBA00004479"/>
    </source>
</evidence>
<gene>
    <name evidence="9" type="ORF">MIMGU_mgv11b023551mg</name>
</gene>
<keyword evidence="10" id="KW-1185">Reference proteome</keyword>